<dbReference type="InterPro" id="IPR008949">
    <property type="entry name" value="Isoprenoid_synthase_dom_sf"/>
</dbReference>
<comment type="cofactor">
    <cofactor evidence="1 10">
        <name>Mg(2+)</name>
        <dbReference type="ChEBI" id="CHEBI:18420"/>
    </cofactor>
</comment>
<evidence type="ECO:0000256" key="9">
    <source>
        <dbReference type="ARBA" id="ARBA00048315"/>
    </source>
</evidence>
<dbReference type="InterPro" id="IPR033904">
    <property type="entry name" value="Trans_IPPS_HH"/>
</dbReference>
<keyword evidence="5 10" id="KW-0808">Transferase</keyword>
<dbReference type="InterPro" id="IPR006449">
    <property type="entry name" value="Squal_synth-like"/>
</dbReference>
<dbReference type="InterPro" id="IPR019845">
    <property type="entry name" value="Squalene/phytoene_synthase_CS"/>
</dbReference>
<evidence type="ECO:0000256" key="6">
    <source>
        <dbReference type="ARBA" id="ARBA00045166"/>
    </source>
</evidence>
<evidence type="ECO:0000256" key="10">
    <source>
        <dbReference type="RuleBase" id="RU368088"/>
    </source>
</evidence>
<dbReference type="EMBL" id="REGN01003751">
    <property type="protein sequence ID" value="RNA20976.1"/>
    <property type="molecule type" value="Genomic_DNA"/>
</dbReference>
<evidence type="ECO:0000256" key="3">
    <source>
        <dbReference type="ARBA" id="ARBA00012373"/>
    </source>
</evidence>
<protein>
    <recommendedName>
        <fullName evidence="4 10">Squalene synthase</fullName>
        <shortName evidence="10">SQS</shortName>
        <shortName evidence="10">SS</shortName>
        <ecNumber evidence="3 10">2.5.1.21</ecNumber>
    </recommendedName>
</protein>
<reference evidence="12 13" key="1">
    <citation type="journal article" date="2018" name="Sci. Rep.">
        <title>Genomic signatures of local adaptation to the degree of environmental predictability in rotifers.</title>
        <authorList>
            <person name="Franch-Gras L."/>
            <person name="Hahn C."/>
            <person name="Garcia-Roger E.M."/>
            <person name="Carmona M.J."/>
            <person name="Serra M."/>
            <person name="Gomez A."/>
        </authorList>
    </citation>
    <scope>NUCLEOTIDE SEQUENCE [LARGE SCALE GENOMIC DNA]</scope>
    <source>
        <strain evidence="12">HYR1</strain>
    </source>
</reference>
<evidence type="ECO:0000313" key="12">
    <source>
        <dbReference type="EMBL" id="RNA20976.1"/>
    </source>
</evidence>
<dbReference type="GO" id="GO:0051996">
    <property type="term" value="F:squalene synthase [NAD(P)H] activity"/>
    <property type="evidence" value="ECO:0007669"/>
    <property type="project" value="UniProtKB-UniRule"/>
</dbReference>
<dbReference type="GO" id="GO:0055056">
    <property type="term" value="F:D-glucose transmembrane transporter activity"/>
    <property type="evidence" value="ECO:0007669"/>
    <property type="project" value="UniProtKB-UniRule"/>
</dbReference>
<dbReference type="STRING" id="10195.A0A3M7RBP9"/>
<proteinExistence type="inferred from homology"/>
<comment type="catalytic activity">
    <reaction evidence="10">
        <text>2 (2E,6E)-farnesyl diphosphate + NADH + H(+) = squalene + 2 diphosphate + NAD(+)</text>
        <dbReference type="Rhea" id="RHEA:32299"/>
        <dbReference type="ChEBI" id="CHEBI:15378"/>
        <dbReference type="ChEBI" id="CHEBI:15440"/>
        <dbReference type="ChEBI" id="CHEBI:33019"/>
        <dbReference type="ChEBI" id="CHEBI:57540"/>
        <dbReference type="ChEBI" id="CHEBI:57945"/>
        <dbReference type="ChEBI" id="CHEBI:175763"/>
        <dbReference type="EC" id="2.5.1.21"/>
    </reaction>
</comment>
<evidence type="ECO:0000256" key="8">
    <source>
        <dbReference type="ARBA" id="ARBA00047541"/>
    </source>
</evidence>
<comment type="caution">
    <text evidence="12">The sequence shown here is derived from an EMBL/GenBank/DDBJ whole genome shotgun (WGS) entry which is preliminary data.</text>
</comment>
<dbReference type="GO" id="GO:0045338">
    <property type="term" value="P:farnesyl diphosphate metabolic process"/>
    <property type="evidence" value="ECO:0007669"/>
    <property type="project" value="InterPro"/>
</dbReference>
<dbReference type="UniPathway" id="UPA00767">
    <property type="reaction ID" value="UER00751"/>
</dbReference>
<comment type="pathway">
    <text evidence="10">Terpene metabolism; lanosterol biosynthesis; lanosterol from farnesyl diphosphate: step 1/3.</text>
</comment>
<dbReference type="EC" id="2.5.1.21" evidence="3 10"/>
<dbReference type="SFLD" id="SFLDS00005">
    <property type="entry name" value="Isoprenoid_Synthase_Type_I"/>
    <property type="match status" value="1"/>
</dbReference>
<dbReference type="FunFam" id="1.10.600.10:FF:000023">
    <property type="entry name" value="Squalene synthase"/>
    <property type="match status" value="1"/>
</dbReference>
<dbReference type="PROSITE" id="PS01045">
    <property type="entry name" value="SQUALEN_PHYTOEN_SYN_2"/>
    <property type="match status" value="1"/>
</dbReference>
<comment type="similarity">
    <text evidence="2 10">Belongs to the phytoene/squalene synthase family.</text>
</comment>
<dbReference type="SUPFAM" id="SSF48576">
    <property type="entry name" value="Terpenoid synthases"/>
    <property type="match status" value="1"/>
</dbReference>
<sequence length="427" mass="49732">MANRTADTENFKVLYEHEKKRREQAEAQLEEANQKINMSAELIKEAVRKYENIYRKLLQFKDPDYKEEHLAEEIELVNSLIDSLQVKNDPIDESLEYCYKKLEKVSRSFTVVINQLNPKIKDEICVFYLVLRALDTIEDDPKLSADTKIILLKNFHLNIGNESYSHDDIGDEPDYVELMQNYCHVAKIFNKLEEKYQKIIEDITKKMADGMCEFIEMKGIQTLAEYDKYCHYVAGLVGIGLTHIFAASNLEDRKIMEMEDLANSMGLFLQKTNITRDYAEDVEKKRFFWPNELCSKFTDDYAGFLKNPSQKALDLLNSMVNDALRHFTQCVSYLKCLGDTTVFKFCAIPQLMALCTLELVFNNERVFSENVKISRAESIEIVSKCVNFEQFKFLIAKLVNNWKLKLNSNSELFDKTKIFLDQILLAL</sequence>
<dbReference type="CDD" id="cd00683">
    <property type="entry name" value="Trans_IPPS_HH"/>
    <property type="match status" value="1"/>
</dbReference>
<comment type="catalytic activity">
    <reaction evidence="8 10">
        <text>presqualene diphosphate + NADH + H(+) = squalene + diphosphate + NAD(+)</text>
        <dbReference type="Rhea" id="RHEA:22228"/>
        <dbReference type="ChEBI" id="CHEBI:15378"/>
        <dbReference type="ChEBI" id="CHEBI:15440"/>
        <dbReference type="ChEBI" id="CHEBI:33019"/>
        <dbReference type="ChEBI" id="CHEBI:57310"/>
        <dbReference type="ChEBI" id="CHEBI:57540"/>
        <dbReference type="ChEBI" id="CHEBI:57945"/>
    </reaction>
    <physiologicalReaction direction="left-to-right" evidence="8 10">
        <dbReference type="Rhea" id="RHEA:22229"/>
    </physiologicalReaction>
</comment>
<comment type="catalytic activity">
    <reaction evidence="7 10">
        <text>presqualene diphosphate + NADPH + H(+) = squalene + diphosphate + NADP(+)</text>
        <dbReference type="Rhea" id="RHEA:22232"/>
        <dbReference type="ChEBI" id="CHEBI:15378"/>
        <dbReference type="ChEBI" id="CHEBI:15440"/>
        <dbReference type="ChEBI" id="CHEBI:33019"/>
        <dbReference type="ChEBI" id="CHEBI:57310"/>
        <dbReference type="ChEBI" id="CHEBI:57783"/>
        <dbReference type="ChEBI" id="CHEBI:58349"/>
    </reaction>
    <physiologicalReaction direction="left-to-right" evidence="7 10">
        <dbReference type="Rhea" id="RHEA:22233"/>
    </physiologicalReaction>
</comment>
<dbReference type="OrthoDB" id="431150at2759"/>
<comment type="function">
    <text evidence="6">Catalyzes the condensation of 2 farnesyl pyrophosphate (FPP) moieties to form squalene. Proceeds in two distinct steps. In the first half-reaction, two molecules of FPP react to form the stable presqualene diphosphate intermediate (PSQPP), with concomitant release of a proton and a molecule of inorganic diphosphate. In the second half-reaction, PSQPP undergoes heterolysis, isomerization, and reduction with NADPH or NADH to form squalene. It is the first committed enzyme of the sterol biosynthesis pathway.</text>
</comment>
<dbReference type="AlphaFoldDB" id="A0A3M7RBP9"/>
<comment type="catalytic activity">
    <reaction evidence="10">
        <text>2 (2E,6E)-farnesyl diphosphate + NADPH + H(+) = squalene + 2 diphosphate + NADP(+)</text>
        <dbReference type="Rhea" id="RHEA:32295"/>
        <dbReference type="ChEBI" id="CHEBI:15378"/>
        <dbReference type="ChEBI" id="CHEBI:15440"/>
        <dbReference type="ChEBI" id="CHEBI:33019"/>
        <dbReference type="ChEBI" id="CHEBI:57783"/>
        <dbReference type="ChEBI" id="CHEBI:58349"/>
        <dbReference type="ChEBI" id="CHEBI:175763"/>
        <dbReference type="EC" id="2.5.1.21"/>
    </reaction>
</comment>
<name>A0A3M7RBP9_BRAPC</name>
<comment type="catalytic activity">
    <reaction evidence="9 10">
        <text>2 (2E,6E)-farnesyl diphosphate = presqualene diphosphate + diphosphate</text>
        <dbReference type="Rhea" id="RHEA:22672"/>
        <dbReference type="ChEBI" id="CHEBI:33019"/>
        <dbReference type="ChEBI" id="CHEBI:57310"/>
        <dbReference type="ChEBI" id="CHEBI:175763"/>
    </reaction>
    <physiologicalReaction direction="left-to-right" evidence="9 10">
        <dbReference type="Rhea" id="RHEA:22673"/>
    </physiologicalReaction>
</comment>
<organism evidence="12 13">
    <name type="scientific">Brachionus plicatilis</name>
    <name type="common">Marine rotifer</name>
    <name type="synonym">Brachionus muelleri</name>
    <dbReference type="NCBI Taxonomy" id="10195"/>
    <lineage>
        <taxon>Eukaryota</taxon>
        <taxon>Metazoa</taxon>
        <taxon>Spiralia</taxon>
        <taxon>Gnathifera</taxon>
        <taxon>Rotifera</taxon>
        <taxon>Eurotatoria</taxon>
        <taxon>Monogononta</taxon>
        <taxon>Pseudotrocha</taxon>
        <taxon>Ploima</taxon>
        <taxon>Brachionidae</taxon>
        <taxon>Brachionus</taxon>
    </lineage>
</organism>
<evidence type="ECO:0000256" key="2">
    <source>
        <dbReference type="ARBA" id="ARBA00006251"/>
    </source>
</evidence>
<dbReference type="GO" id="GO:0008610">
    <property type="term" value="P:lipid biosynthetic process"/>
    <property type="evidence" value="ECO:0007669"/>
    <property type="project" value="InterPro"/>
</dbReference>
<keyword evidence="13" id="KW-1185">Reference proteome</keyword>
<evidence type="ECO:0000256" key="4">
    <source>
        <dbReference type="ARBA" id="ARBA00015135"/>
    </source>
</evidence>
<dbReference type="NCBIfam" id="TIGR01559">
    <property type="entry name" value="squal_synth"/>
    <property type="match status" value="1"/>
</dbReference>
<feature type="coiled-coil region" evidence="11">
    <location>
        <begin position="15"/>
        <end position="49"/>
    </location>
</feature>
<evidence type="ECO:0000256" key="1">
    <source>
        <dbReference type="ARBA" id="ARBA00001946"/>
    </source>
</evidence>
<gene>
    <name evidence="12" type="ORF">BpHYR1_012947</name>
</gene>
<dbReference type="GO" id="GO:0005789">
    <property type="term" value="C:endoplasmic reticulum membrane"/>
    <property type="evidence" value="ECO:0007669"/>
    <property type="project" value="TreeGrafter"/>
</dbReference>
<accession>A0A3M7RBP9</accession>
<dbReference type="Gene3D" id="1.10.600.10">
    <property type="entry name" value="Farnesyl Diphosphate Synthase"/>
    <property type="match status" value="1"/>
</dbReference>
<dbReference type="InterPro" id="IPR044844">
    <property type="entry name" value="Trans_IPPS_euk-type"/>
</dbReference>
<dbReference type="SFLD" id="SFLDG01018">
    <property type="entry name" value="Squalene/Phytoene_Synthase_Lik"/>
    <property type="match status" value="1"/>
</dbReference>
<dbReference type="InterPro" id="IPR002060">
    <property type="entry name" value="Squ/phyt_synthse"/>
</dbReference>
<keyword evidence="11" id="KW-0175">Coiled coil</keyword>
<dbReference type="PANTHER" id="PTHR11626:SF2">
    <property type="entry name" value="SQUALENE SYNTHASE"/>
    <property type="match status" value="1"/>
</dbReference>
<dbReference type="PANTHER" id="PTHR11626">
    <property type="entry name" value="FARNESYL-DIPHOSPHATE FARNESYLTRANSFERASE"/>
    <property type="match status" value="1"/>
</dbReference>
<dbReference type="PROSITE" id="PS01044">
    <property type="entry name" value="SQUALEN_PHYTOEN_SYN_1"/>
    <property type="match status" value="1"/>
</dbReference>
<evidence type="ECO:0000256" key="11">
    <source>
        <dbReference type="SAM" id="Coils"/>
    </source>
</evidence>
<dbReference type="Proteomes" id="UP000276133">
    <property type="component" value="Unassembled WGS sequence"/>
</dbReference>
<evidence type="ECO:0000256" key="5">
    <source>
        <dbReference type="ARBA" id="ARBA00022679"/>
    </source>
</evidence>
<evidence type="ECO:0000256" key="7">
    <source>
        <dbReference type="ARBA" id="ARBA00047468"/>
    </source>
</evidence>
<evidence type="ECO:0000313" key="13">
    <source>
        <dbReference type="Proteomes" id="UP000276133"/>
    </source>
</evidence>
<dbReference type="Pfam" id="PF00494">
    <property type="entry name" value="SQS_PSY"/>
    <property type="match status" value="1"/>
</dbReference>